<keyword evidence="3" id="KW-1185">Reference proteome</keyword>
<sequence length="65" mass="7637">MGQRANGKLVMHCDYRTREQARATLFEYMEVFYNRQRRHSTIGYQAPLPFETLTVAQVRVSTVRG</sequence>
<dbReference type="Proteomes" id="UP000597138">
    <property type="component" value="Unassembled WGS sequence"/>
</dbReference>
<dbReference type="PANTHER" id="PTHR46889:SF4">
    <property type="entry name" value="TRANSPOSASE INSO FOR INSERTION SEQUENCE ELEMENT IS911B-RELATED"/>
    <property type="match status" value="1"/>
</dbReference>
<dbReference type="Pfam" id="PF13333">
    <property type="entry name" value="rve_2"/>
    <property type="match status" value="1"/>
</dbReference>
<evidence type="ECO:0000313" key="2">
    <source>
        <dbReference type="EMBL" id="GGD70060.1"/>
    </source>
</evidence>
<feature type="domain" description="Integrase catalytic" evidence="1">
    <location>
        <begin position="9"/>
        <end position="52"/>
    </location>
</feature>
<evidence type="ECO:0000313" key="3">
    <source>
        <dbReference type="Proteomes" id="UP000597138"/>
    </source>
</evidence>
<dbReference type="EMBL" id="BMEG01000003">
    <property type="protein sequence ID" value="GGD70060.1"/>
    <property type="molecule type" value="Genomic_DNA"/>
</dbReference>
<proteinExistence type="predicted"/>
<reference evidence="3" key="1">
    <citation type="journal article" date="2019" name="Int. J. Syst. Evol. Microbiol.">
        <title>The Global Catalogue of Microorganisms (GCM) 10K type strain sequencing project: providing services to taxonomists for standard genome sequencing and annotation.</title>
        <authorList>
            <consortium name="The Broad Institute Genomics Platform"/>
            <consortium name="The Broad Institute Genome Sequencing Center for Infectious Disease"/>
            <person name="Wu L."/>
            <person name="Ma J."/>
        </authorList>
    </citation>
    <scope>NUCLEOTIDE SEQUENCE [LARGE SCALE GENOMIC DNA]</scope>
    <source>
        <strain evidence="3">CGMCC 1.11013</strain>
    </source>
</reference>
<accession>A0ABQ1RH36</accession>
<dbReference type="InterPro" id="IPR001584">
    <property type="entry name" value="Integrase_cat-core"/>
</dbReference>
<evidence type="ECO:0000259" key="1">
    <source>
        <dbReference type="Pfam" id="PF13333"/>
    </source>
</evidence>
<dbReference type="InterPro" id="IPR050900">
    <property type="entry name" value="Transposase_IS3/IS150/IS904"/>
</dbReference>
<name>A0ABQ1RH36_9BURK</name>
<protein>
    <recommendedName>
        <fullName evidence="1">Integrase catalytic domain-containing protein</fullName>
    </recommendedName>
</protein>
<dbReference type="PANTHER" id="PTHR46889">
    <property type="entry name" value="TRANSPOSASE INSF FOR INSERTION SEQUENCE IS3B-RELATED"/>
    <property type="match status" value="1"/>
</dbReference>
<comment type="caution">
    <text evidence="2">The sequence shown here is derived from an EMBL/GenBank/DDBJ whole genome shotgun (WGS) entry which is preliminary data.</text>
</comment>
<gene>
    <name evidence="2" type="ORF">GCM10010985_25700</name>
</gene>
<dbReference type="RefSeq" id="WP_052006021.1">
    <property type="nucleotide sequence ID" value="NZ_BMEG01000003.1"/>
</dbReference>
<organism evidence="2 3">
    <name type="scientific">Caballeronia grimmiae</name>
    <dbReference type="NCBI Taxonomy" id="1071679"/>
    <lineage>
        <taxon>Bacteria</taxon>
        <taxon>Pseudomonadati</taxon>
        <taxon>Pseudomonadota</taxon>
        <taxon>Betaproteobacteria</taxon>
        <taxon>Burkholderiales</taxon>
        <taxon>Burkholderiaceae</taxon>
        <taxon>Caballeronia</taxon>
    </lineage>
</organism>